<dbReference type="RefSeq" id="XP_002791140.1">
    <property type="nucleotide sequence ID" value="XM_002791094.1"/>
</dbReference>
<dbReference type="InterPro" id="IPR052128">
    <property type="entry name" value="Oxidoreductase_NAD-binding"/>
</dbReference>
<reference evidence="4 5" key="1">
    <citation type="journal article" date="2011" name="PLoS Genet.">
        <title>Comparative genomic analysis of human fungal pathogens causing paracoccidioidomycosis.</title>
        <authorList>
            <person name="Desjardins C.A."/>
            <person name="Champion M.D."/>
            <person name="Holder J.W."/>
            <person name="Muszewska A."/>
            <person name="Goldberg J."/>
            <person name="Bailao A.M."/>
            <person name="Brigido M.M."/>
            <person name="Ferreira M.E."/>
            <person name="Garcia A.M."/>
            <person name="Grynberg M."/>
            <person name="Gujja S."/>
            <person name="Heiman D.I."/>
            <person name="Henn M.R."/>
            <person name="Kodira C.D."/>
            <person name="Leon-Narvaez H."/>
            <person name="Longo L.V."/>
            <person name="Ma L.J."/>
            <person name="Malavazi I."/>
            <person name="Matsuo A.L."/>
            <person name="Morais F.V."/>
            <person name="Pereira M."/>
            <person name="Rodriguez-Brito S."/>
            <person name="Sakthikumar S."/>
            <person name="Salem-Izacc S.M."/>
            <person name="Sykes S.M."/>
            <person name="Teixeira M.M."/>
            <person name="Vallejo M.C."/>
            <person name="Walter M.E."/>
            <person name="Yandava C."/>
            <person name="Young S."/>
            <person name="Zeng Q."/>
            <person name="Zucker J."/>
            <person name="Felipe M.S."/>
            <person name="Goldman G.H."/>
            <person name="Haas B.J."/>
            <person name="McEwen J.G."/>
            <person name="Nino-Vega G."/>
            <person name="Puccia R."/>
            <person name="San-Blas G."/>
            <person name="Soares C.M."/>
            <person name="Birren B.W."/>
            <person name="Cuomo C.A."/>
        </authorList>
    </citation>
    <scope>NUCLEOTIDE SEQUENCE [LARGE SCALE GENOMIC DNA]</scope>
    <source>
        <strain evidence="5">ATCC MYA-826 / Pb01</strain>
    </source>
</reference>
<dbReference type="GO" id="GO:0016491">
    <property type="term" value="F:oxidoreductase activity"/>
    <property type="evidence" value="ECO:0007669"/>
    <property type="project" value="UniProtKB-KW"/>
</dbReference>
<evidence type="ECO:0000259" key="3">
    <source>
        <dbReference type="PROSITE" id="PS51384"/>
    </source>
</evidence>
<feature type="domain" description="FAD-binding FR-type" evidence="3">
    <location>
        <begin position="36"/>
        <end position="175"/>
    </location>
</feature>
<evidence type="ECO:0000313" key="5">
    <source>
        <dbReference type="Proteomes" id="UP000002059"/>
    </source>
</evidence>
<dbReference type="InterPro" id="IPR017927">
    <property type="entry name" value="FAD-bd_FR_type"/>
</dbReference>
<dbReference type="InterPro" id="IPR039261">
    <property type="entry name" value="FNR_nucleotide-bd"/>
</dbReference>
<gene>
    <name evidence="4" type="ORF">PAAG_07051</name>
</gene>
<dbReference type="Proteomes" id="UP000002059">
    <property type="component" value="Partially assembled WGS sequence"/>
</dbReference>
<sequence>MSTPRHSQAFNQEGKILLSTARAPHELRTSEEPRQNRLYRVRLSKIAQANSDVRLLQLAVGPSGYEDTGAQQNDYEPNRAWSQPLFQFLPGQWLDVYLPSIPQAGGFTITSTPKDALPPRSGRSSNAVVEEPYVELAIQKSLSSPPAAWFWQPRDAILGQELEVRVGGRFVWPPPNIALEEIGRVVFVAGGVGINPLISMLAHIFQNPWTLPHSSTINLFYSTRLPTTPKEGEDVSNHLDQILFFPRLRNILNSQRYLRQQQQREQTPVFHLHLYITNLPNTPYVPPGDISLHNYRITMADLREVIRGEQNSAEDEYSSRGERTVCYICGPPGMTDEFVAGAEEIIGTGEEGEKRIFYEKWW</sequence>
<dbReference type="CDD" id="cd00322">
    <property type="entry name" value="FNR_like"/>
    <property type="match status" value="1"/>
</dbReference>
<organism evidence="4 5">
    <name type="scientific">Paracoccidioides lutzii (strain ATCC MYA-826 / Pb01)</name>
    <name type="common">Paracoccidioides brasiliensis</name>
    <dbReference type="NCBI Taxonomy" id="502779"/>
    <lineage>
        <taxon>Eukaryota</taxon>
        <taxon>Fungi</taxon>
        <taxon>Dikarya</taxon>
        <taxon>Ascomycota</taxon>
        <taxon>Pezizomycotina</taxon>
        <taxon>Eurotiomycetes</taxon>
        <taxon>Eurotiomycetidae</taxon>
        <taxon>Onygenales</taxon>
        <taxon>Ajellomycetaceae</taxon>
        <taxon>Paracoccidioides</taxon>
    </lineage>
</organism>
<keyword evidence="2" id="KW-0520">NAD</keyword>
<evidence type="ECO:0000313" key="4">
    <source>
        <dbReference type="EMBL" id="EEH36633.1"/>
    </source>
</evidence>
<evidence type="ECO:0000256" key="1">
    <source>
        <dbReference type="ARBA" id="ARBA00023002"/>
    </source>
</evidence>
<dbReference type="VEuPathDB" id="FungiDB:PAAG_07051"/>
<accession>C1H874</accession>
<dbReference type="GO" id="GO:0005739">
    <property type="term" value="C:mitochondrion"/>
    <property type="evidence" value="ECO:0007669"/>
    <property type="project" value="TreeGrafter"/>
</dbReference>
<dbReference type="AlphaFoldDB" id="C1H874"/>
<dbReference type="PANTHER" id="PTHR46505:SF1">
    <property type="entry name" value="OXIDOREDUCTASE NAD-BINDING DOMAIN-CONTAINING PROTEIN 1"/>
    <property type="match status" value="1"/>
</dbReference>
<dbReference type="eggNOG" id="KOG0534">
    <property type="taxonomic scope" value="Eukaryota"/>
</dbReference>
<dbReference type="OMA" id="WIDFFIP"/>
<dbReference type="OrthoDB" id="436496at2759"/>
<dbReference type="EMBL" id="KN294012">
    <property type="protein sequence ID" value="EEH36633.1"/>
    <property type="molecule type" value="Genomic_DNA"/>
</dbReference>
<dbReference type="HOGENOM" id="CLU_003827_7_1_1"/>
<keyword evidence="1" id="KW-0560">Oxidoreductase</keyword>
<dbReference type="PANTHER" id="PTHR46505">
    <property type="entry name" value="OXIDOREDUCTASE NAD-BINDING DOMAIN-CONTAINING PROTEIN 1"/>
    <property type="match status" value="1"/>
</dbReference>
<proteinExistence type="predicted"/>
<dbReference type="GeneID" id="9094330"/>
<evidence type="ECO:0000256" key="2">
    <source>
        <dbReference type="ARBA" id="ARBA00023027"/>
    </source>
</evidence>
<dbReference type="PROSITE" id="PS51384">
    <property type="entry name" value="FAD_FR"/>
    <property type="match status" value="1"/>
</dbReference>
<dbReference type="KEGG" id="pbl:PAAG_07051"/>
<dbReference type="STRING" id="502779.C1H874"/>
<dbReference type="Gene3D" id="3.40.50.80">
    <property type="entry name" value="Nucleotide-binding domain of ferredoxin-NADP reductase (FNR) module"/>
    <property type="match status" value="1"/>
</dbReference>
<keyword evidence="5" id="KW-1185">Reference proteome</keyword>
<protein>
    <recommendedName>
        <fullName evidence="3">FAD-binding FR-type domain-containing protein</fullName>
    </recommendedName>
</protein>
<name>C1H874_PARBA</name>
<dbReference type="SUPFAM" id="SSF52343">
    <property type="entry name" value="Ferredoxin reductase-like, C-terminal NADP-linked domain"/>
    <property type="match status" value="1"/>
</dbReference>